<dbReference type="KEGG" id="vg:29066078"/>
<proteinExistence type="predicted"/>
<evidence type="ECO:0000313" key="2">
    <source>
        <dbReference type="Proteomes" id="UP000204087"/>
    </source>
</evidence>
<reference evidence="1" key="1">
    <citation type="submission" date="2016-05" db="EMBL/GenBank/DDBJ databases">
        <authorList>
            <person name="Shneider M.M."/>
            <person name="Kabanova A.P."/>
            <person name="Vo T.N.H."/>
            <person name="Samarov N.I."/>
            <person name="Miroshnikov K.K."/>
            <person name="Korzhenkov A.A."/>
            <person name="Karandashov V.E."/>
            <person name="Toschakov S.V."/>
            <person name="Ignatov A.N."/>
            <person name="Miroshnikov K.A."/>
        </authorList>
    </citation>
    <scope>NUCLEOTIDE SEQUENCE [LARGE SCALE GENOMIC DNA]</scope>
</reference>
<keyword evidence="2" id="KW-1185">Reference proteome</keyword>
<organism evidence="1 2">
    <name type="scientific">Pectobacterium phage PP16</name>
    <dbReference type="NCBI Taxonomy" id="1873958"/>
    <lineage>
        <taxon>Viruses</taxon>
        <taxon>Duplodnaviria</taxon>
        <taxon>Heunggongvirae</taxon>
        <taxon>Uroviricota</taxon>
        <taxon>Caudoviricetes</taxon>
        <taxon>Autographivirales</taxon>
        <taxon>Autoscriptoviridae</taxon>
        <taxon>Corkvirinae</taxon>
        <taxon>Kotilavirus</taxon>
        <taxon>Kotilavirus PP16</taxon>
    </lineage>
</organism>
<dbReference type="EMBL" id="KX278418">
    <property type="protein sequence ID" value="ANT45308.1"/>
    <property type="molecule type" value="Genomic_DNA"/>
</dbReference>
<dbReference type="Proteomes" id="UP000204087">
    <property type="component" value="Segment"/>
</dbReference>
<dbReference type="RefSeq" id="YP_009286779.1">
    <property type="nucleotide sequence ID" value="NC_031068.2"/>
</dbReference>
<sequence>MCGYCVITIHRGRRDACTQDYCKKCPAQCSTEHAGRVQCQRLLAVSYGGYEVAIPPSKNKGGDVWFHPDLILRRCSCSPEQRGSAIKRLLRPNSRRCIVARHTA</sequence>
<name>A0A1B1PEA6_9CAUD</name>
<dbReference type="GeneID" id="29066078"/>
<gene>
    <name evidence="1" type="ORF">PP16_gp08</name>
</gene>
<protein>
    <submittedName>
        <fullName evidence="1">Uncharacterized protein</fullName>
    </submittedName>
</protein>
<accession>A0A1B1PEA6</accession>
<evidence type="ECO:0000313" key="1">
    <source>
        <dbReference type="EMBL" id="ANT45308.1"/>
    </source>
</evidence>